<evidence type="ECO:0000256" key="1">
    <source>
        <dbReference type="SAM" id="MobiDB-lite"/>
    </source>
</evidence>
<accession>A0A5A8E967</accession>
<protein>
    <submittedName>
        <fullName evidence="2">Uncharacterized protein</fullName>
    </submittedName>
</protein>
<feature type="compositionally biased region" description="Basic and acidic residues" evidence="1">
    <location>
        <begin position="542"/>
        <end position="552"/>
    </location>
</feature>
<name>A0A5A8E967_CAFRO</name>
<feature type="compositionally biased region" description="Acidic residues" evidence="1">
    <location>
        <begin position="584"/>
        <end position="593"/>
    </location>
</feature>
<dbReference type="AlphaFoldDB" id="A0A5A8E967"/>
<gene>
    <name evidence="2" type="ORF">FNF27_04304</name>
</gene>
<proteinExistence type="predicted"/>
<feature type="region of interest" description="Disordered" evidence="1">
    <location>
        <begin position="297"/>
        <end position="359"/>
    </location>
</feature>
<feature type="compositionally biased region" description="Low complexity" evidence="1">
    <location>
        <begin position="570"/>
        <end position="581"/>
    </location>
</feature>
<evidence type="ECO:0000313" key="2">
    <source>
        <dbReference type="EMBL" id="KAA0174292.1"/>
    </source>
</evidence>
<organism evidence="2 3">
    <name type="scientific">Cafeteria roenbergensis</name>
    <name type="common">Marine flagellate</name>
    <dbReference type="NCBI Taxonomy" id="33653"/>
    <lineage>
        <taxon>Eukaryota</taxon>
        <taxon>Sar</taxon>
        <taxon>Stramenopiles</taxon>
        <taxon>Bigyra</taxon>
        <taxon>Opalozoa</taxon>
        <taxon>Bicosoecida</taxon>
        <taxon>Cafeteriaceae</taxon>
        <taxon>Cafeteria</taxon>
    </lineage>
</organism>
<sequence length="593" mass="61563">MESTPGASARLGVPFRVTTLEGRYMAPHELPPGHHVAHSCAKVGLAAGGAFSASSFSGLRGRTVRGLPLGFDDVVEVALSSSPIPVVRSVYDDVTEFPITAYLNWAMMHLLGVYDLDLRGMVNKGGQPFLHHPASKVSQVRTFMAACARHESSFRHKGRFLRILPRASSLPVALAFTPFRAMETSYLTYGPSGGLRSVTSFFTDIEFEATPLFSGKDVNIAQVIGSVVARTQMEAMEAAGAIGANKKAYDIAIVDASSVSHLPTWTDFSDAMVKQHHADLAKPLSGSWHKLNWAGDGCSSPPGASSVRPGYADNASAAVERRAHGSSQDEENDGAQAPPGAARSPAEASTSPAWSFGSDLAPQPLVVTGRTRLAVAAGNQGGTVGPVQPSSRSGVQPTLVLQPGQVAVLRARDELEMRFLPVIRQALPTPTGYRLRVPWVGRSSDITSDSVGEADVERDIVTWVQRVEAAIGSRVQEVPAEALPEAAEPPEALATSAAGAIGAAAGAAAAAPPDAAVASAGSGLMAAAGSSVVPGSSLPHRQGSDPREHAGDTGDSLGFPDSLSTGLALESSGPESVGSRSSFDEDMELLGLA</sequence>
<evidence type="ECO:0000313" key="3">
    <source>
        <dbReference type="Proteomes" id="UP000322899"/>
    </source>
</evidence>
<comment type="caution">
    <text evidence="2">The sequence shown here is derived from an EMBL/GenBank/DDBJ whole genome shotgun (WGS) entry which is preliminary data.</text>
</comment>
<dbReference type="Proteomes" id="UP000322899">
    <property type="component" value="Unassembled WGS sequence"/>
</dbReference>
<feature type="region of interest" description="Disordered" evidence="1">
    <location>
        <begin position="528"/>
        <end position="593"/>
    </location>
</feature>
<feature type="compositionally biased region" description="Low complexity" evidence="1">
    <location>
        <begin position="528"/>
        <end position="537"/>
    </location>
</feature>
<dbReference type="EMBL" id="VLTO01000024">
    <property type="protein sequence ID" value="KAA0174292.1"/>
    <property type="molecule type" value="Genomic_DNA"/>
</dbReference>
<reference evidence="2 3" key="1">
    <citation type="submission" date="2019-07" db="EMBL/GenBank/DDBJ databases">
        <title>Genomes of Cafeteria roenbergensis.</title>
        <authorList>
            <person name="Fischer M.G."/>
            <person name="Hackl T."/>
            <person name="Roman M."/>
        </authorList>
    </citation>
    <scope>NUCLEOTIDE SEQUENCE [LARGE SCALE GENOMIC DNA]</scope>
    <source>
        <strain evidence="2 3">E4-10P</strain>
    </source>
</reference>